<evidence type="ECO:0000256" key="7">
    <source>
        <dbReference type="ARBA" id="ARBA00034414"/>
    </source>
</evidence>
<dbReference type="GO" id="GO:0006491">
    <property type="term" value="P:N-glycan processing"/>
    <property type="evidence" value="ECO:0007669"/>
    <property type="project" value="UniProtKB-ARBA"/>
</dbReference>
<evidence type="ECO:0000259" key="9">
    <source>
        <dbReference type="Pfam" id="PF03644"/>
    </source>
</evidence>
<dbReference type="GO" id="GO:0005829">
    <property type="term" value="C:cytosol"/>
    <property type="evidence" value="ECO:0007669"/>
    <property type="project" value="UniProtKB-SubCell"/>
</dbReference>
<name>A0AAV6L108_9ERIC</name>
<comment type="catalytic activity">
    <reaction evidence="7">
        <text>an N(4)-(oligosaccharide-(1-&gt;3)-[oligosaccharide-(1-&gt;6)]-beta-D-Man-(1-&gt;4)-beta-D-GlcNAc-(1-&gt;4)-alpha-D-GlcNAc)-L-asparaginyl-[protein] + H2O = an oligosaccharide-(1-&gt;3)-[oligosaccharide-(1-&gt;6)]-beta-D-Man-(1-&gt;4)-D-GlcNAc + N(4)-(N-acetyl-beta-D-glucosaminyl)-L-asparaginyl-[protein]</text>
        <dbReference type="Rhea" id="RHEA:73067"/>
        <dbReference type="Rhea" id="RHEA-COMP:12603"/>
        <dbReference type="Rhea" id="RHEA-COMP:18176"/>
        <dbReference type="ChEBI" id="CHEBI:15377"/>
        <dbReference type="ChEBI" id="CHEBI:132248"/>
        <dbReference type="ChEBI" id="CHEBI:192714"/>
        <dbReference type="ChEBI" id="CHEBI:192715"/>
        <dbReference type="EC" id="3.2.1.96"/>
    </reaction>
</comment>
<dbReference type="GO" id="GO:0033925">
    <property type="term" value="F:mannosyl-glycoprotein endo-beta-N-acetylglucosaminidase activity"/>
    <property type="evidence" value="ECO:0007669"/>
    <property type="project" value="UniProtKB-EC"/>
</dbReference>
<keyword evidence="12" id="KW-1185">Reference proteome</keyword>
<dbReference type="Gene3D" id="2.60.120.260">
    <property type="entry name" value="Galactose-binding domain-like"/>
    <property type="match status" value="1"/>
</dbReference>
<dbReference type="CDD" id="cd06547">
    <property type="entry name" value="GH85_ENGase"/>
    <property type="match status" value="1"/>
</dbReference>
<dbReference type="FunFam" id="3.20.20.80:FF:000043">
    <property type="entry name" value="cytosolic endo-beta-N-acetylglucosaminidase"/>
    <property type="match status" value="1"/>
</dbReference>
<dbReference type="EC" id="3.2.1.96" evidence="3"/>
<accession>A0AAV6L108</accession>
<keyword evidence="5" id="KW-0378">Hydrolase</keyword>
<comment type="subcellular location">
    <subcellularLocation>
        <location evidence="1">Cytoplasm</location>
        <location evidence="1">Cytosol</location>
    </subcellularLocation>
</comment>
<feature type="domain" description="Cytosolic endo-beta-N-acetylglucosaminidase C-terminal" evidence="10">
    <location>
        <begin position="627"/>
        <end position="750"/>
    </location>
</feature>
<dbReference type="InterPro" id="IPR005201">
    <property type="entry name" value="TIM_ENGase"/>
</dbReference>
<dbReference type="PANTHER" id="PTHR13246">
    <property type="entry name" value="ENDO BETA N-ACETYLGLUCOSAMINIDASE"/>
    <property type="match status" value="1"/>
</dbReference>
<feature type="domain" description="Cytosolic endo-beta-N-acetylglucosaminidase TIM barrel" evidence="9">
    <location>
        <begin position="111"/>
        <end position="410"/>
    </location>
</feature>
<dbReference type="Pfam" id="PF03644">
    <property type="entry name" value="Glyco_hydro_85"/>
    <property type="match status" value="1"/>
</dbReference>
<keyword evidence="4" id="KW-0963">Cytoplasm</keyword>
<proteinExistence type="inferred from homology"/>
<keyword evidence="6" id="KW-0326">Glycosidase</keyword>
<dbReference type="InterPro" id="IPR057882">
    <property type="entry name" value="ENGase_C"/>
</dbReference>
<dbReference type="EMBL" id="JACTNZ010000003">
    <property type="protein sequence ID" value="KAG5558048.1"/>
    <property type="molecule type" value="Genomic_DNA"/>
</dbReference>
<evidence type="ECO:0000256" key="3">
    <source>
        <dbReference type="ARBA" id="ARBA00012566"/>
    </source>
</evidence>
<evidence type="ECO:0000259" key="10">
    <source>
        <dbReference type="Pfam" id="PF25529"/>
    </source>
</evidence>
<comment type="function">
    <text evidence="8">Endoglycosidase that releases N-glycans from glycoproteins by cleaving the beta-1,4-glycosidic bond in the N,N'-diacetylchitobiose core. Involved in the production of high-mannose type N-glycans during plant development and fruit maturation.</text>
</comment>
<evidence type="ECO:0000256" key="8">
    <source>
        <dbReference type="ARBA" id="ARBA00060018"/>
    </source>
</evidence>
<sequence>MLIPFLSYLRQTLIFSIRNLLYPIRNLLNSLLSLLPTMNSSSSASADPPPFDPSRPAVPVSYPIKTLADLESRSYFDSFHFPFNKSSVALRNSRLADRPRMLVCHDMVGGYTDDKWVQGGSNPEAYTIWHWYLMDVFVYFSHDLVTLPPPCWTNAAHKHGVKVLGTFITEWDEGRVNANKLLATKESACMYAERLTELASALGFDGWLLNMEVKLDVEKIPILTEFVSHLTKTMHDLVPGSLVIWYDSITVDGNLIWQNQMNQKNKPFFDVSDGIFLNYTWLEDYPKCSAAVAGDRKFDVYVGIDIFGRGTYGGGQWNVSVTLNYARCLCHIIIVTFAPQTNVALDVIKKGNVSAALFAPGWVYQTKQPPDFETAQNRWWSLVEKSWGIMQSYRLELPFYSNFDQGRGQHVAIDGGQVSSAPWNNLSSQSFQPCLNFSGDPSSDSIQVLVEFGTTVDLVTCTNIDIMIFKEASYSGGGNITFKGTLPDVGYFSTKLFHGELLLGDLPVHFTYSAKLDGNSLIGLSLEFSSAVKGKISVLLASRGNTLLTMTQFSSKFNKVIMPCQVTKSETDPGWVTLESSISMNGFTLTEIHALCYSESSPSPNPTQYFAILGHVSVKTSGQNVVFPPSTSWLVEGQDIEWTSGSQKSKTLSVKISWRLKDGNASLFPKYNIFVEKLSNQDVGNIFVEKLSNQDVGKQEYLGVAQVEAFYIFNLVVPCGTSNLKFSIQVCGVDGTSQPVNDSPSFHLPVERS</sequence>
<protein>
    <recommendedName>
        <fullName evidence="3">mannosyl-glycoprotein endo-beta-N-acetylglucosaminidase</fullName>
        <ecNumber evidence="3">3.2.1.96</ecNumber>
    </recommendedName>
</protein>
<evidence type="ECO:0000256" key="2">
    <source>
        <dbReference type="ARBA" id="ARBA00007849"/>
    </source>
</evidence>
<dbReference type="AlphaFoldDB" id="A0AAV6L108"/>
<evidence type="ECO:0000256" key="1">
    <source>
        <dbReference type="ARBA" id="ARBA00004514"/>
    </source>
</evidence>
<dbReference type="Proteomes" id="UP000823749">
    <property type="component" value="Chromosome 3"/>
</dbReference>
<organism evidence="11 12">
    <name type="scientific">Rhododendron griersonianum</name>
    <dbReference type="NCBI Taxonomy" id="479676"/>
    <lineage>
        <taxon>Eukaryota</taxon>
        <taxon>Viridiplantae</taxon>
        <taxon>Streptophyta</taxon>
        <taxon>Embryophyta</taxon>
        <taxon>Tracheophyta</taxon>
        <taxon>Spermatophyta</taxon>
        <taxon>Magnoliopsida</taxon>
        <taxon>eudicotyledons</taxon>
        <taxon>Gunneridae</taxon>
        <taxon>Pentapetalae</taxon>
        <taxon>asterids</taxon>
        <taxon>Ericales</taxon>
        <taxon>Ericaceae</taxon>
        <taxon>Ericoideae</taxon>
        <taxon>Rhodoreae</taxon>
        <taxon>Rhododendron</taxon>
    </lineage>
</organism>
<dbReference type="PANTHER" id="PTHR13246:SF1">
    <property type="entry name" value="CYTOSOLIC ENDO-BETA-N-ACETYLGLUCOSAMINIDASE"/>
    <property type="match status" value="1"/>
</dbReference>
<evidence type="ECO:0000256" key="6">
    <source>
        <dbReference type="ARBA" id="ARBA00023295"/>
    </source>
</evidence>
<dbReference type="Gene3D" id="3.20.20.80">
    <property type="entry name" value="Glycosidases"/>
    <property type="match status" value="1"/>
</dbReference>
<comment type="similarity">
    <text evidence="2">Belongs to the glycosyl hydrolase 85 family.</text>
</comment>
<dbReference type="Pfam" id="PF25529">
    <property type="entry name" value="Ig_ENGASE1_C"/>
    <property type="match status" value="1"/>
</dbReference>
<dbReference type="InterPro" id="IPR032979">
    <property type="entry name" value="ENGase"/>
</dbReference>
<reference evidence="11" key="1">
    <citation type="submission" date="2020-08" db="EMBL/GenBank/DDBJ databases">
        <title>Plant Genome Project.</title>
        <authorList>
            <person name="Zhang R.-G."/>
        </authorList>
    </citation>
    <scope>NUCLEOTIDE SEQUENCE</scope>
    <source>
        <strain evidence="11">WSP0</strain>
        <tissue evidence="11">Leaf</tissue>
    </source>
</reference>
<evidence type="ECO:0000256" key="5">
    <source>
        <dbReference type="ARBA" id="ARBA00022801"/>
    </source>
</evidence>
<comment type="caution">
    <text evidence="11">The sequence shown here is derived from an EMBL/GenBank/DDBJ whole genome shotgun (WGS) entry which is preliminary data.</text>
</comment>
<evidence type="ECO:0000256" key="4">
    <source>
        <dbReference type="ARBA" id="ARBA00022490"/>
    </source>
</evidence>
<evidence type="ECO:0000313" key="12">
    <source>
        <dbReference type="Proteomes" id="UP000823749"/>
    </source>
</evidence>
<evidence type="ECO:0000313" key="11">
    <source>
        <dbReference type="EMBL" id="KAG5558048.1"/>
    </source>
</evidence>
<gene>
    <name evidence="11" type="ORF">RHGRI_008077</name>
</gene>